<dbReference type="GO" id="GO:0007005">
    <property type="term" value="P:mitochondrion organization"/>
    <property type="evidence" value="ECO:0007669"/>
    <property type="project" value="TreeGrafter"/>
</dbReference>
<dbReference type="InterPro" id="IPR033468">
    <property type="entry name" value="Metaxin_GST"/>
</dbReference>
<proteinExistence type="inferred from homology"/>
<evidence type="ECO:0000256" key="6">
    <source>
        <dbReference type="ARBA" id="ARBA00023128"/>
    </source>
</evidence>
<dbReference type="Proteomes" id="UP001143981">
    <property type="component" value="Unassembled WGS sequence"/>
</dbReference>
<evidence type="ECO:0000256" key="2">
    <source>
        <dbReference type="ARBA" id="ARBA00009170"/>
    </source>
</evidence>
<comment type="similarity">
    <text evidence="2">Belongs to the metaxin family.</text>
</comment>
<dbReference type="GO" id="GO:0001401">
    <property type="term" value="C:SAM complex"/>
    <property type="evidence" value="ECO:0007669"/>
    <property type="project" value="InterPro"/>
</dbReference>
<feature type="domain" description="Mitochondrial outer membrane transport complex Sam37/metaxin N-terminal" evidence="9">
    <location>
        <begin position="23"/>
        <end position="143"/>
    </location>
</feature>
<evidence type="ECO:0000259" key="10">
    <source>
        <dbReference type="Pfam" id="PF17171"/>
    </source>
</evidence>
<evidence type="ECO:0000256" key="3">
    <source>
        <dbReference type="ARBA" id="ARBA00022448"/>
    </source>
</evidence>
<protein>
    <recommendedName>
        <fullName evidence="13">GST C-terminal domain-containing protein</fullName>
    </recommendedName>
</protein>
<gene>
    <name evidence="11" type="ORF">LPJ61_000862</name>
</gene>
<dbReference type="GO" id="GO:0015031">
    <property type="term" value="P:protein transport"/>
    <property type="evidence" value="ECO:0007669"/>
    <property type="project" value="UniProtKB-KW"/>
</dbReference>
<dbReference type="PANTHER" id="PTHR12289:SF41">
    <property type="entry name" value="FAILED AXON CONNECTIONS-RELATED"/>
    <property type="match status" value="1"/>
</dbReference>
<dbReference type="InterPro" id="IPR050931">
    <property type="entry name" value="Mito_Protein_Transport_Metaxin"/>
</dbReference>
<dbReference type="EMBL" id="JANBOI010000054">
    <property type="protein sequence ID" value="KAJ1734833.1"/>
    <property type="molecule type" value="Genomic_DNA"/>
</dbReference>
<keyword evidence="5" id="KW-0653">Protein transport</keyword>
<evidence type="ECO:0000256" key="4">
    <source>
        <dbReference type="ARBA" id="ARBA00022787"/>
    </source>
</evidence>
<accession>A0A9W8D181</accession>
<evidence type="ECO:0000256" key="1">
    <source>
        <dbReference type="ARBA" id="ARBA00004294"/>
    </source>
</evidence>
<organism evidence="11 12">
    <name type="scientific">Coemansia biformis</name>
    <dbReference type="NCBI Taxonomy" id="1286918"/>
    <lineage>
        <taxon>Eukaryota</taxon>
        <taxon>Fungi</taxon>
        <taxon>Fungi incertae sedis</taxon>
        <taxon>Zoopagomycota</taxon>
        <taxon>Kickxellomycotina</taxon>
        <taxon>Kickxellomycetes</taxon>
        <taxon>Kickxellales</taxon>
        <taxon>Kickxellaceae</taxon>
        <taxon>Coemansia</taxon>
    </lineage>
</organism>
<evidence type="ECO:0000256" key="5">
    <source>
        <dbReference type="ARBA" id="ARBA00022927"/>
    </source>
</evidence>
<sequence>MYSVYAWGSPFAAEGLSSFDPSCLSIQAYLQLCKADWQLHWTSGADISPSSSLPALTCGGSVVESGFWHIVEFLRSEGHNLDAGLDQEQVAQATAYISMVRDGLADALLFSWFLVSENFVGVIRPRLAQLFGFPLSLVVPTQLKSHAEQRLGASGPTAGHDEPAGADGPGAGGAADTPRSRIPRIYLLAKHGFRRYPDRSAHPVYAQAAEYLAVLSLKLGSKQYFFGDRPSTLDAVVYGYLSPIIRVALPQDTLRTAIVDKHPNLAAHCERIHAQLEQPVPASTQGALAGMLAAAKQSILRYAALPALPLPDAKDNPQRAEKVRSATGALLVFLAYVVYNGIVSAPSPKTMRTSENPGDAADMGGLLSAVKDM</sequence>
<name>A0A9W8D181_9FUNG</name>
<dbReference type="SUPFAM" id="SSF47616">
    <property type="entry name" value="GST C-terminal domain-like"/>
    <property type="match status" value="1"/>
</dbReference>
<dbReference type="AlphaFoldDB" id="A0A9W8D181"/>
<keyword evidence="6" id="KW-0496">Mitochondrion</keyword>
<dbReference type="OrthoDB" id="5835136at2759"/>
<dbReference type="PANTHER" id="PTHR12289">
    <property type="entry name" value="METAXIN RELATED"/>
    <property type="match status" value="1"/>
</dbReference>
<feature type="region of interest" description="Disordered" evidence="8">
    <location>
        <begin position="149"/>
        <end position="178"/>
    </location>
</feature>
<dbReference type="Gene3D" id="1.20.1050.10">
    <property type="match status" value="1"/>
</dbReference>
<keyword evidence="7" id="KW-0472">Membrane</keyword>
<keyword evidence="4" id="KW-1000">Mitochondrion outer membrane</keyword>
<comment type="subcellular location">
    <subcellularLocation>
        <location evidence="1">Mitochondrion outer membrane</location>
    </subcellularLocation>
</comment>
<comment type="caution">
    <text evidence="11">The sequence shown here is derived from an EMBL/GenBank/DDBJ whole genome shotgun (WGS) entry which is preliminary data.</text>
</comment>
<keyword evidence="12" id="KW-1185">Reference proteome</keyword>
<reference evidence="11" key="1">
    <citation type="submission" date="2022-07" db="EMBL/GenBank/DDBJ databases">
        <title>Phylogenomic reconstructions and comparative analyses of Kickxellomycotina fungi.</title>
        <authorList>
            <person name="Reynolds N.K."/>
            <person name="Stajich J.E."/>
            <person name="Barry K."/>
            <person name="Grigoriev I.V."/>
            <person name="Crous P."/>
            <person name="Smith M.E."/>
        </authorList>
    </citation>
    <scope>NUCLEOTIDE SEQUENCE</scope>
    <source>
        <strain evidence="11">BCRC 34381</strain>
    </source>
</reference>
<feature type="domain" description="Metaxin glutathione S-transferase" evidence="10">
    <location>
        <begin position="209"/>
        <end position="272"/>
    </location>
</feature>
<evidence type="ECO:0000256" key="8">
    <source>
        <dbReference type="SAM" id="MobiDB-lite"/>
    </source>
</evidence>
<dbReference type="InterPro" id="IPR036282">
    <property type="entry name" value="Glutathione-S-Trfase_C_sf"/>
</dbReference>
<evidence type="ECO:0000256" key="7">
    <source>
        <dbReference type="ARBA" id="ARBA00023136"/>
    </source>
</evidence>
<dbReference type="InterPro" id="IPR019564">
    <property type="entry name" value="Sam37/metaxin_N"/>
</dbReference>
<evidence type="ECO:0000259" key="9">
    <source>
        <dbReference type="Pfam" id="PF10568"/>
    </source>
</evidence>
<evidence type="ECO:0000313" key="11">
    <source>
        <dbReference type="EMBL" id="KAJ1734833.1"/>
    </source>
</evidence>
<evidence type="ECO:0008006" key="13">
    <source>
        <dbReference type="Google" id="ProtNLM"/>
    </source>
</evidence>
<evidence type="ECO:0000313" key="12">
    <source>
        <dbReference type="Proteomes" id="UP001143981"/>
    </source>
</evidence>
<keyword evidence="3" id="KW-0813">Transport</keyword>
<dbReference type="Pfam" id="PF17171">
    <property type="entry name" value="GST_C_6"/>
    <property type="match status" value="1"/>
</dbReference>
<dbReference type="Pfam" id="PF10568">
    <property type="entry name" value="Tom37"/>
    <property type="match status" value="1"/>
</dbReference>